<name>A0A510UYW3_9CELL</name>
<dbReference type="AlphaFoldDB" id="A0A510UYW3"/>
<reference evidence="3 4" key="1">
    <citation type="submission" date="2019-07" db="EMBL/GenBank/DDBJ databases">
        <title>Whole genome shotgun sequence of Cellulomonas persica NBRC 101101.</title>
        <authorList>
            <person name="Hosoyama A."/>
            <person name="Uohara A."/>
            <person name="Ohji S."/>
            <person name="Ichikawa N."/>
        </authorList>
    </citation>
    <scope>NUCLEOTIDE SEQUENCE [LARGE SCALE GENOMIC DNA]</scope>
    <source>
        <strain evidence="3 4">NBRC 101101</strain>
    </source>
</reference>
<dbReference type="RefSeq" id="WP_146806518.1">
    <property type="nucleotide sequence ID" value="NZ_BJUA01000009.1"/>
</dbReference>
<dbReference type="InterPro" id="IPR020915">
    <property type="entry name" value="UPF0311"/>
</dbReference>
<dbReference type="OrthoDB" id="3368702at2"/>
<dbReference type="HAMAP" id="MF_00775">
    <property type="entry name" value="UPF0311"/>
    <property type="match status" value="1"/>
</dbReference>
<evidence type="ECO:0000256" key="2">
    <source>
        <dbReference type="SAM" id="MobiDB-lite"/>
    </source>
</evidence>
<feature type="region of interest" description="Disordered" evidence="2">
    <location>
        <begin position="160"/>
        <end position="180"/>
    </location>
</feature>
<evidence type="ECO:0000313" key="4">
    <source>
        <dbReference type="Proteomes" id="UP000321386"/>
    </source>
</evidence>
<accession>A0A510UYW3</accession>
<dbReference type="PANTHER" id="PTHR37315">
    <property type="entry name" value="UPF0311 PROTEIN BLR7842"/>
    <property type="match status" value="1"/>
</dbReference>
<sequence length="180" mass="19360">MLALTPPQLRPFCTLEVELAPLLDVGPGHGGERRIVPIAGGRVTGRISGSILDVGADWLTVHDDGVAEMDARYAFRTDDGALVEIVNQGFRYGPPDVMAQLATGVATPPDAYSMLSTARLQSGHPDYRWLNRLVLVGTGARHGSTVQVDLYTLDDAHTLNAPHTLDDHTPTDTLERGPQT</sequence>
<keyword evidence="4" id="KW-1185">Reference proteome</keyword>
<feature type="compositionally biased region" description="Basic and acidic residues" evidence="2">
    <location>
        <begin position="164"/>
        <end position="180"/>
    </location>
</feature>
<evidence type="ECO:0000256" key="1">
    <source>
        <dbReference type="HAMAP-Rule" id="MF_00775"/>
    </source>
</evidence>
<dbReference type="Gene3D" id="2.40.160.20">
    <property type="match status" value="1"/>
</dbReference>
<dbReference type="EMBL" id="BJUA01000009">
    <property type="protein sequence ID" value="GEK18270.1"/>
    <property type="molecule type" value="Genomic_DNA"/>
</dbReference>
<proteinExistence type="inferred from homology"/>
<gene>
    <name evidence="3" type="ORF">CPE01_20030</name>
</gene>
<dbReference type="PANTHER" id="PTHR37315:SF1">
    <property type="entry name" value="UPF0311 PROTEIN BLR7842"/>
    <property type="match status" value="1"/>
</dbReference>
<comment type="similarity">
    <text evidence="1">Belongs to the UPF0311 family.</text>
</comment>
<dbReference type="Pfam" id="PF11578">
    <property type="entry name" value="DUF3237"/>
    <property type="match status" value="1"/>
</dbReference>
<dbReference type="Proteomes" id="UP000321386">
    <property type="component" value="Unassembled WGS sequence"/>
</dbReference>
<comment type="caution">
    <text evidence="3">The sequence shown here is derived from an EMBL/GenBank/DDBJ whole genome shotgun (WGS) entry which is preliminary data.</text>
</comment>
<organism evidence="3 4">
    <name type="scientific">Cellulomonas persica</name>
    <dbReference type="NCBI Taxonomy" id="76861"/>
    <lineage>
        <taxon>Bacteria</taxon>
        <taxon>Bacillati</taxon>
        <taxon>Actinomycetota</taxon>
        <taxon>Actinomycetes</taxon>
        <taxon>Micrococcales</taxon>
        <taxon>Cellulomonadaceae</taxon>
        <taxon>Cellulomonas</taxon>
    </lineage>
</organism>
<evidence type="ECO:0000313" key="3">
    <source>
        <dbReference type="EMBL" id="GEK18270.1"/>
    </source>
</evidence>
<protein>
    <recommendedName>
        <fullName evidence="1">UPF0311 protein CPE01_20030</fullName>
    </recommendedName>
</protein>